<keyword evidence="4" id="KW-1185">Reference proteome</keyword>
<dbReference type="RefSeq" id="WP_124975859.1">
    <property type="nucleotide sequence ID" value="NZ_BDQK01000017.1"/>
</dbReference>
<evidence type="ECO:0000313" key="3">
    <source>
        <dbReference type="EMBL" id="GBF82486.1"/>
    </source>
</evidence>
<comment type="similarity">
    <text evidence="1">Belongs to the UPF0337 (CsbD) family.</text>
</comment>
<feature type="domain" description="CsbD-like" evidence="2">
    <location>
        <begin position="58"/>
        <end position="107"/>
    </location>
</feature>
<sequence length="166" mass="17958">MISFTQIRLFFVTIILTIMLAITIAFDFGTTNSWAGTSSISSISPSDTQLIAIWGFGKAKATAKNIEGKTQEAVGNITGDPKNQMMGKAKQIESQARNTAEDVKDKMQLQGRAKAVTKNIEGKVQETKGNITGNRADQFAGKAKQTESQVRNAVEDVKEGVQGIFN</sequence>
<dbReference type="InterPro" id="IPR008462">
    <property type="entry name" value="CsbD"/>
</dbReference>
<accession>A0A401IML7</accession>
<dbReference type="Proteomes" id="UP000287247">
    <property type="component" value="Unassembled WGS sequence"/>
</dbReference>
<gene>
    <name evidence="3" type="ORF">AsFPU1_3916</name>
</gene>
<evidence type="ECO:0000256" key="1">
    <source>
        <dbReference type="ARBA" id="ARBA00009129"/>
    </source>
</evidence>
<reference evidence="4" key="1">
    <citation type="submission" date="2017-05" db="EMBL/GenBank/DDBJ databases">
        <title>Physiological properties and genetic analysis related to exopolysaccharide production of fresh-water unicellular cyanobacterium Aphanothece sacrum, Suizenji Nori, that has been cultured as a food source in Japan.</title>
        <authorList>
            <person name="Kanesaki Y."/>
            <person name="Yoshikawa S."/>
            <person name="Ohki K."/>
        </authorList>
    </citation>
    <scope>NUCLEOTIDE SEQUENCE [LARGE SCALE GENOMIC DNA]</scope>
    <source>
        <strain evidence="4">FPU1</strain>
    </source>
</reference>
<dbReference type="Pfam" id="PF05532">
    <property type="entry name" value="CsbD"/>
    <property type="match status" value="1"/>
</dbReference>
<dbReference type="InterPro" id="IPR036629">
    <property type="entry name" value="YjbJ_sf"/>
</dbReference>
<dbReference type="SUPFAM" id="SSF69047">
    <property type="entry name" value="Hypothetical protein YjbJ"/>
    <property type="match status" value="2"/>
</dbReference>
<evidence type="ECO:0000259" key="2">
    <source>
        <dbReference type="Pfam" id="PF05532"/>
    </source>
</evidence>
<protein>
    <submittedName>
        <fullName evidence="3">CsbD-like protein</fullName>
    </submittedName>
</protein>
<dbReference type="OrthoDB" id="424911at2"/>
<dbReference type="Gene3D" id="1.20.120.20">
    <property type="entry name" value="Apolipoprotein"/>
    <property type="match status" value="1"/>
</dbReference>
<proteinExistence type="inferred from homology"/>
<dbReference type="EMBL" id="BDQK01000017">
    <property type="protein sequence ID" value="GBF82486.1"/>
    <property type="molecule type" value="Genomic_DNA"/>
</dbReference>
<name>A0A401IML7_APHSA</name>
<organism evidence="3 4">
    <name type="scientific">Aphanothece sacrum FPU1</name>
    <dbReference type="NCBI Taxonomy" id="1920663"/>
    <lineage>
        <taxon>Bacteria</taxon>
        <taxon>Bacillati</taxon>
        <taxon>Cyanobacteriota</taxon>
        <taxon>Cyanophyceae</taxon>
        <taxon>Oscillatoriophycideae</taxon>
        <taxon>Chroococcales</taxon>
        <taxon>Aphanothecaceae</taxon>
        <taxon>Aphanothece</taxon>
    </lineage>
</organism>
<dbReference type="AlphaFoldDB" id="A0A401IML7"/>
<comment type="caution">
    <text evidence="3">The sequence shown here is derived from an EMBL/GenBank/DDBJ whole genome shotgun (WGS) entry which is preliminary data.</text>
</comment>
<evidence type="ECO:0000313" key="4">
    <source>
        <dbReference type="Proteomes" id="UP000287247"/>
    </source>
</evidence>